<feature type="transmembrane region" description="Helical" evidence="7">
    <location>
        <begin position="439"/>
        <end position="457"/>
    </location>
</feature>
<feature type="compositionally biased region" description="Basic and acidic residues" evidence="6">
    <location>
        <begin position="592"/>
        <end position="602"/>
    </location>
</feature>
<comment type="subcellular location">
    <subcellularLocation>
        <location evidence="1">Membrane</location>
        <topology evidence="1">Multi-pass membrane protein</topology>
    </subcellularLocation>
</comment>
<keyword evidence="4 7" id="KW-1133">Transmembrane helix</keyword>
<comment type="caution">
    <text evidence="8">The sequence shown here is derived from an EMBL/GenBank/DDBJ whole genome shotgun (WGS) entry which is preliminary data.</text>
</comment>
<feature type="transmembrane region" description="Helical" evidence="7">
    <location>
        <begin position="261"/>
        <end position="283"/>
    </location>
</feature>
<keyword evidence="5 7" id="KW-0472">Membrane</keyword>
<evidence type="ECO:0000256" key="7">
    <source>
        <dbReference type="SAM" id="Phobius"/>
    </source>
</evidence>
<dbReference type="AlphaFoldDB" id="A0AAN9BPR0"/>
<evidence type="ECO:0000256" key="5">
    <source>
        <dbReference type="ARBA" id="ARBA00023136"/>
    </source>
</evidence>
<feature type="transmembrane region" description="Helical" evidence="7">
    <location>
        <begin position="469"/>
        <end position="486"/>
    </location>
</feature>
<feature type="transmembrane region" description="Helical" evidence="7">
    <location>
        <begin position="83"/>
        <end position="106"/>
    </location>
</feature>
<feature type="transmembrane region" description="Helical" evidence="7">
    <location>
        <begin position="112"/>
        <end position="130"/>
    </location>
</feature>
<sequence>MSRSEKGNGEEWSTGCGDMEAEGKVADTGQGQEKLDILYSVHERPPVVLLIILALQQFLTMFGATFSFPILMARFLCMEGDTVGISQLISTVIFVAGLSTIIQTTVGVRLPIIQSVSYGFVTPFIVLLSLPEWKCQGCVEEAVSRNETNITCGSDEHVEMWQARLRELQGALLVSSVFQVVVGFTGLVGVLLNFIGPLTIAPTIAMIGLSLFDVAAEKSQGQWWISITTLALVAIFSQYMRDVSIPFCEYRQGSGWARSSLRLFALFPVLLAIGVAWLLCYILTAADVFPSTSEEWGYLARTDVQSDVISKAPWFRFPYPGQWGMPTVSAAGVLGSLAAIIASIVESVGDYYACARLSGAPPPPGSAVSRGIGVEGLTCLLAGAWGSGGGTTSYSENIGAIGITKVGSLAVIQASGVLMIIMGCVGKFSAIFVTIPEPIIGGLFLAMFGMVTAVGISNLQYVDLNSSRNLFILGVSLFLGLSLPKWLSSPANANVIDTGSSGVDNIFTVLCSTSMFVAGVVAFFLDNTIPGTREERGLSKWRQAEQPSGEEGGKLRVYDLPWIQPRLNRLRVTKRLPFCPGFINFSSRRRASKNERRGREGKSTPSGMSSPLDFENMTLQG</sequence>
<evidence type="ECO:0000256" key="1">
    <source>
        <dbReference type="ARBA" id="ARBA00004141"/>
    </source>
</evidence>
<feature type="region of interest" description="Disordered" evidence="6">
    <location>
        <begin position="589"/>
        <end position="621"/>
    </location>
</feature>
<feature type="transmembrane region" description="Helical" evidence="7">
    <location>
        <begin position="47"/>
        <end position="71"/>
    </location>
</feature>
<dbReference type="PANTHER" id="PTHR11119">
    <property type="entry name" value="XANTHINE-URACIL / VITAMIN C PERMEASE FAMILY MEMBER"/>
    <property type="match status" value="1"/>
</dbReference>
<evidence type="ECO:0000313" key="8">
    <source>
        <dbReference type="EMBL" id="KAK7108981.1"/>
    </source>
</evidence>
<proteinExistence type="inferred from homology"/>
<dbReference type="EMBL" id="JBAMIC010000003">
    <property type="protein sequence ID" value="KAK7108981.1"/>
    <property type="molecule type" value="Genomic_DNA"/>
</dbReference>
<protein>
    <submittedName>
        <fullName evidence="8">Uncharacterized protein</fullName>
    </submittedName>
</protein>
<keyword evidence="9" id="KW-1185">Reference proteome</keyword>
<evidence type="ECO:0000313" key="9">
    <source>
        <dbReference type="Proteomes" id="UP001374579"/>
    </source>
</evidence>
<dbReference type="GO" id="GO:0022857">
    <property type="term" value="F:transmembrane transporter activity"/>
    <property type="evidence" value="ECO:0007669"/>
    <property type="project" value="InterPro"/>
</dbReference>
<evidence type="ECO:0000256" key="4">
    <source>
        <dbReference type="ARBA" id="ARBA00022989"/>
    </source>
</evidence>
<feature type="transmembrane region" description="Helical" evidence="7">
    <location>
        <begin position="506"/>
        <end position="525"/>
    </location>
</feature>
<feature type="transmembrane region" description="Helical" evidence="7">
    <location>
        <begin position="198"/>
        <end position="216"/>
    </location>
</feature>
<evidence type="ECO:0000256" key="6">
    <source>
        <dbReference type="SAM" id="MobiDB-lite"/>
    </source>
</evidence>
<dbReference type="GO" id="GO:0016020">
    <property type="term" value="C:membrane"/>
    <property type="evidence" value="ECO:0007669"/>
    <property type="project" value="UniProtKB-SubCell"/>
</dbReference>
<dbReference type="Pfam" id="PF00860">
    <property type="entry name" value="Xan_ur_permease"/>
    <property type="match status" value="1"/>
</dbReference>
<reference evidence="8 9" key="1">
    <citation type="submission" date="2024-02" db="EMBL/GenBank/DDBJ databases">
        <title>Chromosome-scale genome assembly of the rough periwinkle Littorina saxatilis.</title>
        <authorList>
            <person name="De Jode A."/>
            <person name="Faria R."/>
            <person name="Formenti G."/>
            <person name="Sims Y."/>
            <person name="Smith T.P."/>
            <person name="Tracey A."/>
            <person name="Wood J.M.D."/>
            <person name="Zagrodzka Z.B."/>
            <person name="Johannesson K."/>
            <person name="Butlin R.K."/>
            <person name="Leder E.H."/>
        </authorList>
    </citation>
    <scope>NUCLEOTIDE SEQUENCE [LARGE SCALE GENOMIC DNA]</scope>
    <source>
        <strain evidence="8">Snail1</strain>
        <tissue evidence="8">Muscle</tissue>
    </source>
</reference>
<feature type="transmembrane region" description="Helical" evidence="7">
    <location>
        <begin position="170"/>
        <end position="192"/>
    </location>
</feature>
<dbReference type="InterPro" id="IPR006043">
    <property type="entry name" value="NCS2"/>
</dbReference>
<keyword evidence="3 7" id="KW-0812">Transmembrane</keyword>
<organism evidence="8 9">
    <name type="scientific">Littorina saxatilis</name>
    <dbReference type="NCBI Taxonomy" id="31220"/>
    <lineage>
        <taxon>Eukaryota</taxon>
        <taxon>Metazoa</taxon>
        <taxon>Spiralia</taxon>
        <taxon>Lophotrochozoa</taxon>
        <taxon>Mollusca</taxon>
        <taxon>Gastropoda</taxon>
        <taxon>Caenogastropoda</taxon>
        <taxon>Littorinimorpha</taxon>
        <taxon>Littorinoidea</taxon>
        <taxon>Littorinidae</taxon>
        <taxon>Littorina</taxon>
    </lineage>
</organism>
<accession>A0AAN9BPR0</accession>
<feature type="transmembrane region" description="Helical" evidence="7">
    <location>
        <begin position="223"/>
        <end position="241"/>
    </location>
</feature>
<evidence type="ECO:0000256" key="3">
    <source>
        <dbReference type="ARBA" id="ARBA00022692"/>
    </source>
</evidence>
<dbReference type="Proteomes" id="UP001374579">
    <property type="component" value="Unassembled WGS sequence"/>
</dbReference>
<evidence type="ECO:0000256" key="2">
    <source>
        <dbReference type="ARBA" id="ARBA00008821"/>
    </source>
</evidence>
<feature type="region of interest" description="Disordered" evidence="6">
    <location>
        <begin position="1"/>
        <end position="22"/>
    </location>
</feature>
<comment type="similarity">
    <text evidence="2">Belongs to the nucleobase:cation symporter-2 (NCS2) (TC 2.A.40) family.</text>
</comment>
<gene>
    <name evidence="8" type="ORF">V1264_013103</name>
</gene>
<feature type="transmembrane region" description="Helical" evidence="7">
    <location>
        <begin position="409"/>
        <end position="433"/>
    </location>
</feature>
<name>A0AAN9BPR0_9CAEN</name>